<name>A0A1Q8CQN4_9PSEU</name>
<protein>
    <recommendedName>
        <fullName evidence="3">THAP4-like heme-binding beta-barrel domain-containing protein</fullName>
    </recommendedName>
</protein>
<evidence type="ECO:0008006" key="3">
    <source>
        <dbReference type="Google" id="ProtNLM"/>
    </source>
</evidence>
<keyword evidence="2" id="KW-1185">Reference proteome</keyword>
<dbReference type="RefSeq" id="WP_075126451.1">
    <property type="nucleotide sequence ID" value="NZ_MSIE01000027.1"/>
</dbReference>
<accession>A0A1Q8CQN4</accession>
<sequence length="131" mass="14476">MDELVGEWSSKASGLHHSTFEDEAFGFLASGDGWYQFSRPDYADIAYFHWRRTGPGQIELTWLAAREIFGGVVTEQSPESERPSLSYRVGEENTPLGGRTVVLRLNPAVGLASEFGLVSRTPVPMAKGDLR</sequence>
<dbReference type="OrthoDB" id="4548535at2"/>
<dbReference type="AlphaFoldDB" id="A0A1Q8CQN4"/>
<evidence type="ECO:0000313" key="2">
    <source>
        <dbReference type="Proteomes" id="UP000185596"/>
    </source>
</evidence>
<reference evidence="1 2" key="1">
    <citation type="submission" date="2016-12" db="EMBL/GenBank/DDBJ databases">
        <title>The draft genome sequence of Actinophytocola sp. 11-183.</title>
        <authorList>
            <person name="Wang W."/>
            <person name="Yuan L."/>
        </authorList>
    </citation>
    <scope>NUCLEOTIDE SEQUENCE [LARGE SCALE GENOMIC DNA]</scope>
    <source>
        <strain evidence="1 2">11-183</strain>
    </source>
</reference>
<proteinExistence type="predicted"/>
<dbReference type="Proteomes" id="UP000185596">
    <property type="component" value="Unassembled WGS sequence"/>
</dbReference>
<comment type="caution">
    <text evidence="1">The sequence shown here is derived from an EMBL/GenBank/DDBJ whole genome shotgun (WGS) entry which is preliminary data.</text>
</comment>
<gene>
    <name evidence="1" type="ORF">BU204_15875</name>
</gene>
<evidence type="ECO:0000313" key="1">
    <source>
        <dbReference type="EMBL" id="OLF16676.1"/>
    </source>
</evidence>
<organism evidence="1 2">
    <name type="scientific">Actinophytocola xanthii</name>
    <dbReference type="NCBI Taxonomy" id="1912961"/>
    <lineage>
        <taxon>Bacteria</taxon>
        <taxon>Bacillati</taxon>
        <taxon>Actinomycetota</taxon>
        <taxon>Actinomycetes</taxon>
        <taxon>Pseudonocardiales</taxon>
        <taxon>Pseudonocardiaceae</taxon>
    </lineage>
</organism>
<dbReference type="EMBL" id="MSIE01000027">
    <property type="protein sequence ID" value="OLF16676.1"/>
    <property type="molecule type" value="Genomic_DNA"/>
</dbReference>